<dbReference type="EMBL" id="LXEY01000012">
    <property type="protein sequence ID" value="OAV62430.1"/>
    <property type="molecule type" value="Genomic_DNA"/>
</dbReference>
<gene>
    <name evidence="2" type="ORF">A6F49_06905</name>
</gene>
<dbReference type="Pfam" id="PF08388">
    <property type="entry name" value="GIIM"/>
    <property type="match status" value="1"/>
</dbReference>
<protein>
    <recommendedName>
        <fullName evidence="1">Reverse transcriptase domain-containing protein</fullName>
    </recommendedName>
</protein>
<evidence type="ECO:0000259" key="1">
    <source>
        <dbReference type="PROSITE" id="PS50878"/>
    </source>
</evidence>
<dbReference type="STRING" id="1837282.A6F49_06905"/>
<proteinExistence type="predicted"/>
<name>A0A1B7M1J9_9MICC</name>
<dbReference type="PANTHER" id="PTHR34047">
    <property type="entry name" value="NUCLEAR INTRON MATURASE 1, MITOCHONDRIAL-RELATED"/>
    <property type="match status" value="1"/>
</dbReference>
<dbReference type="PROSITE" id="PS50878">
    <property type="entry name" value="RT_POL"/>
    <property type="match status" value="1"/>
</dbReference>
<dbReference type="InterPro" id="IPR013597">
    <property type="entry name" value="Mat_intron_G2"/>
</dbReference>
<accession>A0A1B7M1J9</accession>
<dbReference type="CDD" id="cd01651">
    <property type="entry name" value="RT_G2_intron"/>
    <property type="match status" value="1"/>
</dbReference>
<reference evidence="2 3" key="1">
    <citation type="submission" date="2016-04" db="EMBL/GenBank/DDBJ databases">
        <title>First whole genome shotgun sequence of the bacterium Enteractinococcus sp. strain UASWS1574.</title>
        <authorList>
            <person name="Crovadore J."/>
            <person name="Chablais R."/>
            <person name="Lefort F."/>
        </authorList>
    </citation>
    <scope>NUCLEOTIDE SEQUENCE [LARGE SCALE GENOMIC DNA]</scope>
    <source>
        <strain evidence="2 3">UASWS1574</strain>
    </source>
</reference>
<evidence type="ECO:0000313" key="2">
    <source>
        <dbReference type="EMBL" id="OAV62430.1"/>
    </source>
</evidence>
<dbReference type="InterPro" id="IPR000477">
    <property type="entry name" value="RT_dom"/>
</dbReference>
<dbReference type="PANTHER" id="PTHR34047:SF10">
    <property type="entry name" value="GROUP II INTRON-ASSOCIATED OPEN READING FRAME"/>
    <property type="match status" value="1"/>
</dbReference>
<dbReference type="InterPro" id="IPR030931">
    <property type="entry name" value="Group_II_RT_mat"/>
</dbReference>
<sequence>MRTELRRMLDATANRSTDASFDWWADINWPQIEADVRALRQRIFTAAQDANPKRVRSLQRLMLRSWANVLVTVRRVTQTNTGRHTAGVDGVVVLDDQSRAAMAVWLADNAITTKPSPVRRVYIPKANGKRRPLGIPTLIDRAIQAMVVNASEPEWEARFEPNVYGFRPGRGCHDAIEAIYLTCAGKTRYRMWVLDADLAAAFDNINHDHLLSMLDGFPAKGHIAAWLTAGIMEDGQYHATKAGAPQGGLISPLLLNIAMHGMEEAAGVRRHAAHKAALGDRVIKCAPVLIRYADDLVALCHSEQEALAVKQRLAVWLRPRGLSFNEDKTHIVHLSEGFDFLGFNIRRYPNGKLLTKPSKAAMLRIRARLGQEVTRLNGANAQAVIGTLNPILRGWASYYRTGVSQRSYNQLDSWL</sequence>
<dbReference type="NCBIfam" id="TIGR04416">
    <property type="entry name" value="group_II_RT_mat"/>
    <property type="match status" value="1"/>
</dbReference>
<dbReference type="SUPFAM" id="SSF56672">
    <property type="entry name" value="DNA/RNA polymerases"/>
    <property type="match status" value="1"/>
</dbReference>
<organism evidence="2 3">
    <name type="scientific">Enteractinococcus helveticum</name>
    <dbReference type="NCBI Taxonomy" id="1837282"/>
    <lineage>
        <taxon>Bacteria</taxon>
        <taxon>Bacillati</taxon>
        <taxon>Actinomycetota</taxon>
        <taxon>Actinomycetes</taxon>
        <taxon>Micrococcales</taxon>
        <taxon>Micrococcaceae</taxon>
    </lineage>
</organism>
<feature type="domain" description="Reverse transcriptase" evidence="1">
    <location>
        <begin position="104"/>
        <end position="345"/>
    </location>
</feature>
<dbReference type="InterPro" id="IPR043502">
    <property type="entry name" value="DNA/RNA_pol_sf"/>
</dbReference>
<dbReference type="InterPro" id="IPR025960">
    <property type="entry name" value="RVT_N"/>
</dbReference>
<dbReference type="Proteomes" id="UP000078292">
    <property type="component" value="Unassembled WGS sequence"/>
</dbReference>
<dbReference type="Pfam" id="PF00078">
    <property type="entry name" value="RVT_1"/>
    <property type="match status" value="1"/>
</dbReference>
<dbReference type="RefSeq" id="WP_052504717.1">
    <property type="nucleotide sequence ID" value="NZ_LXEY01000012.1"/>
</dbReference>
<comment type="caution">
    <text evidence="2">The sequence shown here is derived from an EMBL/GenBank/DDBJ whole genome shotgun (WGS) entry which is preliminary data.</text>
</comment>
<evidence type="ECO:0000313" key="3">
    <source>
        <dbReference type="Proteomes" id="UP000078292"/>
    </source>
</evidence>
<dbReference type="Pfam" id="PF13655">
    <property type="entry name" value="RVT_N"/>
    <property type="match status" value="1"/>
</dbReference>
<keyword evidence="3" id="KW-1185">Reference proteome</keyword>
<dbReference type="InterPro" id="IPR051083">
    <property type="entry name" value="GrpII_Intron_Splice-Mob/Def"/>
</dbReference>
<dbReference type="AlphaFoldDB" id="A0A1B7M1J9"/>